<feature type="compositionally biased region" description="Basic and acidic residues" evidence="1">
    <location>
        <begin position="293"/>
        <end position="308"/>
    </location>
</feature>
<organism evidence="3">
    <name type="scientific">Salpingoeca rosetta (strain ATCC 50818 / BSB-021)</name>
    <dbReference type="NCBI Taxonomy" id="946362"/>
    <lineage>
        <taxon>Eukaryota</taxon>
        <taxon>Choanoflagellata</taxon>
        <taxon>Craspedida</taxon>
        <taxon>Salpingoecidae</taxon>
        <taxon>Salpingoeca</taxon>
    </lineage>
</organism>
<name>F2UR10_SALR5</name>
<reference evidence="2" key="1">
    <citation type="submission" date="2009-08" db="EMBL/GenBank/DDBJ databases">
        <title>Annotation of Salpingoeca rosetta.</title>
        <authorList>
            <consortium name="The Broad Institute Genome Sequencing Platform"/>
            <person name="Russ C."/>
            <person name="Cuomo C."/>
            <person name="Burger G."/>
            <person name="Gray M.W."/>
            <person name="Holland P.W.H."/>
            <person name="King N."/>
            <person name="Lang F.B.F."/>
            <person name="Roger A.J."/>
            <person name="Ruiz-Trillo I."/>
            <person name="Young S.K."/>
            <person name="Zeng Q."/>
            <person name="Gargeya S."/>
            <person name="Alvarado L."/>
            <person name="Berlin A."/>
            <person name="Chapman S.B."/>
            <person name="Chen Z."/>
            <person name="Freedman E."/>
            <person name="Gellesch M."/>
            <person name="Goldberg J."/>
            <person name="Griggs A."/>
            <person name="Gujja S."/>
            <person name="Heilman E."/>
            <person name="Heiman D."/>
            <person name="Howarth C."/>
            <person name="Mehta T."/>
            <person name="Neiman D."/>
            <person name="Pearson M."/>
            <person name="Roberts A."/>
            <person name="Saif S."/>
            <person name="Shea T."/>
            <person name="Shenoy N."/>
            <person name="Sisk P."/>
            <person name="Stolte C."/>
            <person name="Sykes S."/>
            <person name="White J."/>
            <person name="Yandava C."/>
            <person name="Haas B."/>
            <person name="Nusbaum C."/>
            <person name="Birren B."/>
        </authorList>
    </citation>
    <scope>NUCLEOTIDE SEQUENCE [LARGE SCALE GENOMIC DNA]</scope>
    <source>
        <strain evidence="2">ATCC 50818</strain>
    </source>
</reference>
<evidence type="ECO:0000313" key="3">
    <source>
        <dbReference type="Proteomes" id="UP000007799"/>
    </source>
</evidence>
<dbReference type="EMBL" id="GL832990">
    <property type="protein sequence ID" value="EGD80065.1"/>
    <property type="molecule type" value="Genomic_DNA"/>
</dbReference>
<protein>
    <submittedName>
        <fullName evidence="2">Uncharacterized protein</fullName>
    </submittedName>
</protein>
<dbReference type="KEGG" id="sre:PTSG_10341"/>
<evidence type="ECO:0000313" key="2">
    <source>
        <dbReference type="EMBL" id="EGD80065.1"/>
    </source>
</evidence>
<accession>F2UR10</accession>
<feature type="region of interest" description="Disordered" evidence="1">
    <location>
        <begin position="293"/>
        <end position="322"/>
    </location>
</feature>
<feature type="region of interest" description="Disordered" evidence="1">
    <location>
        <begin position="178"/>
        <end position="198"/>
    </location>
</feature>
<keyword evidence="3" id="KW-1185">Reference proteome</keyword>
<gene>
    <name evidence="2" type="ORF">PTSG_10341</name>
</gene>
<evidence type="ECO:0000256" key="1">
    <source>
        <dbReference type="SAM" id="MobiDB-lite"/>
    </source>
</evidence>
<dbReference type="AlphaFoldDB" id="F2UR10"/>
<dbReference type="GeneID" id="16068919"/>
<sequence length="553" mass="61023">MNADTRSTPGVEEWVPIAQWLIEEGTRTTGSASIDVFERANCNESIRALFQLMHACTTLYHGLPWKLPADCLRATYTQRPGVHGIVHWVDTFQAHVLGPIHADTSITDQRVLTRWLETRFLVHSWLGATWHSTCRFFQSPIISESMCARLSEVAHVYFPSLTDMRAWITPQIIVPGDANGVEQPSEEESSLGSTASTSPPFENTVAIDTAHNVWNPAHFSATLCIEEQQDLEQLDAVCSAMQPMRGDHVDIIISGRVGCLELSNIRHLRVAVSSCDAVANLILHEVDHLSWSTRGDEDGHFDNGEHSRPPNPTQQQQQQQNAFRARLQDVRSVRLAQCWSLHDITALTGVPYVQLVDLPSVTDVSALAQAQQVVLHNIGLADVSVLAQVPCVQVISTASPNRRDTQGSIPVQCAAITKVNVAGPHDLVLSGGCLNGAELCSFPSVRLLDCKGNVSLVQHVHRLECRHGAVLLEQLKDVQHAVLMGHGQPLQVRGTERVHRCRVYHHTIPDFAVFSGVRHLQLVHCTFDDLGMHHIKRESMATCHACGAICDGH</sequence>
<dbReference type="InParanoid" id="F2UR10"/>
<dbReference type="Proteomes" id="UP000007799">
    <property type="component" value="Unassembled WGS sequence"/>
</dbReference>
<proteinExistence type="predicted"/>
<dbReference type="RefSeq" id="XP_004988390.1">
    <property type="nucleotide sequence ID" value="XM_004988333.1"/>
</dbReference>